<evidence type="ECO:0000313" key="3">
    <source>
        <dbReference type="Proteomes" id="UP000248806"/>
    </source>
</evidence>
<gene>
    <name evidence="2" type="ORF">EI42_02213</name>
</gene>
<keyword evidence="3" id="KW-1185">Reference proteome</keyword>
<evidence type="ECO:0000313" key="2">
    <source>
        <dbReference type="EMBL" id="PZW31116.1"/>
    </source>
</evidence>
<name>A0A326U8Z1_THEHA</name>
<dbReference type="RefSeq" id="WP_170142541.1">
    <property type="nucleotide sequence ID" value="NZ_BIFX01000003.1"/>
</dbReference>
<feature type="region of interest" description="Disordered" evidence="1">
    <location>
        <begin position="1"/>
        <end position="55"/>
    </location>
</feature>
<reference evidence="2 3" key="1">
    <citation type="submission" date="2018-06" db="EMBL/GenBank/DDBJ databases">
        <title>Genomic Encyclopedia of Archaeal and Bacterial Type Strains, Phase II (KMG-II): from individual species to whole genera.</title>
        <authorList>
            <person name="Goeker M."/>
        </authorList>
    </citation>
    <scope>NUCLEOTIDE SEQUENCE [LARGE SCALE GENOMIC DNA]</scope>
    <source>
        <strain evidence="2 3">ATCC BAA-1881</strain>
    </source>
</reference>
<sequence length="55" mass="6179">MAKRQSGSRGKTSKVIPINREAALRMKANEAQNQEDNTSRNGSTRQPNRERGSQH</sequence>
<evidence type="ECO:0000256" key="1">
    <source>
        <dbReference type="SAM" id="MobiDB-lite"/>
    </source>
</evidence>
<feature type="compositionally biased region" description="Polar residues" evidence="1">
    <location>
        <begin position="1"/>
        <end position="10"/>
    </location>
</feature>
<comment type="caution">
    <text evidence="2">The sequence shown here is derived from an EMBL/GenBank/DDBJ whole genome shotgun (WGS) entry which is preliminary data.</text>
</comment>
<proteinExistence type="predicted"/>
<accession>A0A326U8Z1</accession>
<organism evidence="2 3">
    <name type="scientific">Thermosporothrix hazakensis</name>
    <dbReference type="NCBI Taxonomy" id="644383"/>
    <lineage>
        <taxon>Bacteria</taxon>
        <taxon>Bacillati</taxon>
        <taxon>Chloroflexota</taxon>
        <taxon>Ktedonobacteria</taxon>
        <taxon>Ktedonobacterales</taxon>
        <taxon>Thermosporotrichaceae</taxon>
        <taxon>Thermosporothrix</taxon>
    </lineage>
</organism>
<protein>
    <submittedName>
        <fullName evidence="2">Uncharacterized protein</fullName>
    </submittedName>
</protein>
<dbReference type="EMBL" id="QKUF01000006">
    <property type="protein sequence ID" value="PZW31116.1"/>
    <property type="molecule type" value="Genomic_DNA"/>
</dbReference>
<feature type="compositionally biased region" description="Polar residues" evidence="1">
    <location>
        <begin position="30"/>
        <end position="46"/>
    </location>
</feature>
<dbReference type="Proteomes" id="UP000248806">
    <property type="component" value="Unassembled WGS sequence"/>
</dbReference>
<dbReference type="AlphaFoldDB" id="A0A326U8Z1"/>